<reference evidence="8 9" key="1">
    <citation type="submission" date="2020-06" db="EMBL/GenBank/DDBJ databases">
        <title>Altererythrobacter sp. HHU K3-1.</title>
        <authorList>
            <person name="Zhang D."/>
            <person name="Xue H."/>
        </authorList>
    </citation>
    <scope>NUCLEOTIDE SEQUENCE [LARGE SCALE GENOMIC DNA]</scope>
    <source>
        <strain evidence="8 9">HHU K3-1</strain>
    </source>
</reference>
<dbReference type="InterPro" id="IPR036135">
    <property type="entry name" value="MoeA_linker/N_sf"/>
</dbReference>
<organism evidence="8 9">
    <name type="scientific">Qipengyuania atrilutea</name>
    <dbReference type="NCBI Taxonomy" id="2744473"/>
    <lineage>
        <taxon>Bacteria</taxon>
        <taxon>Pseudomonadati</taxon>
        <taxon>Pseudomonadota</taxon>
        <taxon>Alphaproteobacteria</taxon>
        <taxon>Sphingomonadales</taxon>
        <taxon>Erythrobacteraceae</taxon>
        <taxon>Qipengyuania</taxon>
    </lineage>
</organism>
<feature type="domain" description="MoaB/Mog" evidence="7">
    <location>
        <begin position="178"/>
        <end position="316"/>
    </location>
</feature>
<protein>
    <recommendedName>
        <fullName evidence="6">Molybdopterin molybdenumtransferase</fullName>
        <ecNumber evidence="6">2.10.1.1</ecNumber>
    </recommendedName>
</protein>
<dbReference type="UniPathway" id="UPA00344"/>
<proteinExistence type="inferred from homology"/>
<evidence type="ECO:0000256" key="1">
    <source>
        <dbReference type="ARBA" id="ARBA00002901"/>
    </source>
</evidence>
<dbReference type="Gene3D" id="3.90.105.10">
    <property type="entry name" value="Molybdopterin biosynthesis moea protein, domain 2"/>
    <property type="match status" value="1"/>
</dbReference>
<dbReference type="SUPFAM" id="SSF53218">
    <property type="entry name" value="Molybdenum cofactor biosynthesis proteins"/>
    <property type="match status" value="1"/>
</dbReference>
<dbReference type="InterPro" id="IPR005110">
    <property type="entry name" value="MoeA_linker/N"/>
</dbReference>
<accession>A0A850H9W9</accession>
<dbReference type="InterPro" id="IPR036688">
    <property type="entry name" value="MoeA_C_domain_IV_sf"/>
</dbReference>
<dbReference type="InterPro" id="IPR036425">
    <property type="entry name" value="MoaB/Mog-like_dom_sf"/>
</dbReference>
<dbReference type="GO" id="GO:0006777">
    <property type="term" value="P:Mo-molybdopterin cofactor biosynthetic process"/>
    <property type="evidence" value="ECO:0007669"/>
    <property type="project" value="UniProtKB-UniRule"/>
</dbReference>
<keyword evidence="6 8" id="KW-0808">Transferase</keyword>
<dbReference type="Gene3D" id="2.40.340.10">
    <property type="entry name" value="MoeA, C-terminal, domain IV"/>
    <property type="match status" value="1"/>
</dbReference>
<dbReference type="GO" id="GO:0046872">
    <property type="term" value="F:metal ion binding"/>
    <property type="evidence" value="ECO:0007669"/>
    <property type="project" value="UniProtKB-UniRule"/>
</dbReference>
<comment type="catalytic activity">
    <reaction evidence="5">
        <text>adenylyl-molybdopterin + molybdate = Mo-molybdopterin + AMP + H(+)</text>
        <dbReference type="Rhea" id="RHEA:35047"/>
        <dbReference type="ChEBI" id="CHEBI:15378"/>
        <dbReference type="ChEBI" id="CHEBI:36264"/>
        <dbReference type="ChEBI" id="CHEBI:62727"/>
        <dbReference type="ChEBI" id="CHEBI:71302"/>
        <dbReference type="ChEBI" id="CHEBI:456215"/>
        <dbReference type="EC" id="2.10.1.1"/>
    </reaction>
</comment>
<dbReference type="RefSeq" id="WP_176266165.1">
    <property type="nucleotide sequence ID" value="NZ_JABWGV010000001.1"/>
</dbReference>
<dbReference type="EMBL" id="JABWGV010000001">
    <property type="protein sequence ID" value="NVD43869.1"/>
    <property type="molecule type" value="Genomic_DNA"/>
</dbReference>
<dbReference type="SUPFAM" id="SSF63882">
    <property type="entry name" value="MoeA N-terminal region -like"/>
    <property type="match status" value="1"/>
</dbReference>
<keyword evidence="4 6" id="KW-0501">Molybdenum cofactor biosynthesis</keyword>
<evidence type="ECO:0000256" key="2">
    <source>
        <dbReference type="ARBA" id="ARBA00005046"/>
    </source>
</evidence>
<dbReference type="Pfam" id="PF00994">
    <property type="entry name" value="MoCF_biosynth"/>
    <property type="match status" value="1"/>
</dbReference>
<evidence type="ECO:0000256" key="4">
    <source>
        <dbReference type="ARBA" id="ARBA00023150"/>
    </source>
</evidence>
<comment type="pathway">
    <text evidence="2 6">Cofactor biosynthesis; molybdopterin biosynthesis.</text>
</comment>
<gene>
    <name evidence="8" type="ORF">HUV48_02410</name>
</gene>
<dbReference type="PANTHER" id="PTHR10192">
    <property type="entry name" value="MOLYBDOPTERIN BIOSYNTHESIS PROTEIN"/>
    <property type="match status" value="1"/>
</dbReference>
<dbReference type="PANTHER" id="PTHR10192:SF5">
    <property type="entry name" value="GEPHYRIN"/>
    <property type="match status" value="1"/>
</dbReference>
<keyword evidence="6" id="KW-0460">Magnesium</keyword>
<comment type="cofactor">
    <cofactor evidence="6">
        <name>Mg(2+)</name>
        <dbReference type="ChEBI" id="CHEBI:18420"/>
    </cofactor>
</comment>
<dbReference type="GO" id="GO:0005829">
    <property type="term" value="C:cytosol"/>
    <property type="evidence" value="ECO:0007669"/>
    <property type="project" value="TreeGrafter"/>
</dbReference>
<keyword evidence="9" id="KW-1185">Reference proteome</keyword>
<dbReference type="Pfam" id="PF03453">
    <property type="entry name" value="MoeA_N"/>
    <property type="match status" value="1"/>
</dbReference>
<dbReference type="EC" id="2.10.1.1" evidence="6"/>
<dbReference type="SUPFAM" id="SSF63867">
    <property type="entry name" value="MoeA C-terminal domain-like"/>
    <property type="match status" value="1"/>
</dbReference>
<dbReference type="NCBIfam" id="NF045515">
    <property type="entry name" value="Glp_gephyrin"/>
    <property type="match status" value="1"/>
</dbReference>
<dbReference type="AlphaFoldDB" id="A0A850H9W9"/>
<comment type="caution">
    <text evidence="8">The sequence shown here is derived from an EMBL/GenBank/DDBJ whole genome shotgun (WGS) entry which is preliminary data.</text>
</comment>
<evidence type="ECO:0000256" key="5">
    <source>
        <dbReference type="ARBA" id="ARBA00047317"/>
    </source>
</evidence>
<dbReference type="Gene3D" id="3.40.980.10">
    <property type="entry name" value="MoaB/Mog-like domain"/>
    <property type="match status" value="1"/>
</dbReference>
<name>A0A850H9W9_9SPHN</name>
<dbReference type="GO" id="GO:0061599">
    <property type="term" value="F:molybdopterin molybdotransferase activity"/>
    <property type="evidence" value="ECO:0007669"/>
    <property type="project" value="UniProtKB-UniRule"/>
</dbReference>
<dbReference type="Gene3D" id="2.170.190.11">
    <property type="entry name" value="Molybdopterin biosynthesis moea protein, domain 3"/>
    <property type="match status" value="1"/>
</dbReference>
<comment type="similarity">
    <text evidence="3 6">Belongs to the MoeA family.</text>
</comment>
<keyword evidence="6" id="KW-0500">Molybdenum</keyword>
<dbReference type="Proteomes" id="UP000561438">
    <property type="component" value="Unassembled WGS sequence"/>
</dbReference>
<evidence type="ECO:0000313" key="8">
    <source>
        <dbReference type="EMBL" id="NVD43869.1"/>
    </source>
</evidence>
<dbReference type="InterPro" id="IPR001453">
    <property type="entry name" value="MoaB/Mog_dom"/>
</dbReference>
<sequence>MTGGLLSYEDAVEALLAMAKRLPAENVPLDDAAGRFLLEPLTARRTQPATDVSAMDGYAVADPSCSSWQVVGESRAGRSFTGRLSGSEATRISTGAALPDGATAVILQENIARDGKTIALTEESGGEAEGQHIRRRGQDFAEGDVLVEAGERVTARTIGLAASAGHSRLAVALRPRVAILQSGSELSADFENCPDDRLPASNGPMLAELARSAGADVSLLPVVPDNETAIGGALSSAAEDHDVLVTIGGASVGDHDLIQPALRPLGADIQFWKVAIKPGKPLFAARLNNCTILGLPGNPASAFVTACLFLEPMLRSMTGCVRPLPRFVTLPLAAAITQGGTRREFLRARLTNYGVMPIGGQDSSLLAALAHADCLIERPAHAEPAKAGKLAQCLLLGTGGTA</sequence>
<dbReference type="CDD" id="cd00887">
    <property type="entry name" value="MoeA"/>
    <property type="match status" value="1"/>
</dbReference>
<dbReference type="SMART" id="SM00852">
    <property type="entry name" value="MoCF_biosynth"/>
    <property type="match status" value="1"/>
</dbReference>
<keyword evidence="6" id="KW-0479">Metal-binding</keyword>
<dbReference type="InterPro" id="IPR038987">
    <property type="entry name" value="MoeA-like"/>
</dbReference>
<comment type="function">
    <text evidence="1 6">Catalyzes the insertion of molybdate into adenylated molybdopterin with the concomitant release of AMP.</text>
</comment>
<dbReference type="Pfam" id="PF03454">
    <property type="entry name" value="MoeA_C"/>
    <property type="match status" value="1"/>
</dbReference>
<evidence type="ECO:0000259" key="7">
    <source>
        <dbReference type="SMART" id="SM00852"/>
    </source>
</evidence>
<evidence type="ECO:0000313" key="9">
    <source>
        <dbReference type="Proteomes" id="UP000561438"/>
    </source>
</evidence>
<evidence type="ECO:0000256" key="6">
    <source>
        <dbReference type="RuleBase" id="RU365090"/>
    </source>
</evidence>
<dbReference type="InterPro" id="IPR005111">
    <property type="entry name" value="MoeA_C_domain_IV"/>
</dbReference>
<evidence type="ECO:0000256" key="3">
    <source>
        <dbReference type="ARBA" id="ARBA00010763"/>
    </source>
</evidence>